<accession>A0A7W6PSB1</accession>
<dbReference type="Gene3D" id="1.10.8.60">
    <property type="match status" value="1"/>
</dbReference>
<gene>
    <name evidence="8" type="ORF">GGQ72_003957</name>
</gene>
<evidence type="ECO:0000256" key="5">
    <source>
        <dbReference type="ARBA" id="ARBA00022932"/>
    </source>
</evidence>
<dbReference type="Gene3D" id="3.40.50.300">
    <property type="entry name" value="P-loop containing nucleotide triphosphate hydrolases"/>
    <property type="match status" value="1"/>
</dbReference>
<dbReference type="InterPro" id="IPR005790">
    <property type="entry name" value="DNA_polIII_delta"/>
</dbReference>
<comment type="catalytic activity">
    <reaction evidence="7">
        <text>DNA(n) + a 2'-deoxyribonucleoside 5'-triphosphate = DNA(n+1) + diphosphate</text>
        <dbReference type="Rhea" id="RHEA:22508"/>
        <dbReference type="Rhea" id="RHEA-COMP:17339"/>
        <dbReference type="Rhea" id="RHEA-COMP:17340"/>
        <dbReference type="ChEBI" id="CHEBI:33019"/>
        <dbReference type="ChEBI" id="CHEBI:61560"/>
        <dbReference type="ChEBI" id="CHEBI:173112"/>
        <dbReference type="EC" id="2.7.7.7"/>
    </reaction>
</comment>
<reference evidence="8 9" key="1">
    <citation type="submission" date="2020-08" db="EMBL/GenBank/DDBJ databases">
        <title>Genomic Encyclopedia of Type Strains, Phase IV (KMG-IV): sequencing the most valuable type-strain genomes for metagenomic binning, comparative biology and taxonomic classification.</title>
        <authorList>
            <person name="Goeker M."/>
        </authorList>
    </citation>
    <scope>NUCLEOTIDE SEQUENCE [LARGE SCALE GENOMIC DNA]</scope>
    <source>
        <strain evidence="8 9">DSM 29514</strain>
    </source>
</reference>
<dbReference type="InterPro" id="IPR027417">
    <property type="entry name" value="P-loop_NTPase"/>
</dbReference>
<comment type="caution">
    <text evidence="8">The sequence shown here is derived from an EMBL/GenBank/DDBJ whole genome shotgun (WGS) entry which is preliminary data.</text>
</comment>
<sequence>MAEIKAHEFDRLLSRATELYRIFLVYGPDKGLVSERAKALAEKAGVNVDDPFSYTRLDLSELQGDPGRLIDEVNSLGLFGGQKVIHLRGSGGEKIGADAIAALDSGRIPGNILIIEGGDLKKGSALRKNAEQAKIAVAVPCYSDDVKSLNALIDQELAQADLRITPEARATLLEALGGDRVASRNEIRKLILYCMQQKQIEQDHVTDIIGDASAISADDAVDCVLAGDLDGLHRAIQKIVQSKQPIFLVLQSCLRTFQMLDAMRAEMEEKRLQSAQIMQTSGRHIHFKRKPLMEKALRNWSSTSLARETQRLHTAIYQSRQQAQLDDSIAFQTLLASALQSQRANRS</sequence>
<dbReference type="EC" id="2.7.7.7" evidence="1"/>
<dbReference type="Proteomes" id="UP000519897">
    <property type="component" value="Unassembled WGS sequence"/>
</dbReference>
<evidence type="ECO:0000256" key="4">
    <source>
        <dbReference type="ARBA" id="ARBA00022705"/>
    </source>
</evidence>
<organism evidence="8 9">
    <name type="scientific">Rhizobium rhizoryzae</name>
    <dbReference type="NCBI Taxonomy" id="451876"/>
    <lineage>
        <taxon>Bacteria</taxon>
        <taxon>Pseudomonadati</taxon>
        <taxon>Pseudomonadota</taxon>
        <taxon>Alphaproteobacteria</taxon>
        <taxon>Hyphomicrobiales</taxon>
        <taxon>Rhizobiaceae</taxon>
        <taxon>Rhizobium/Agrobacterium group</taxon>
        <taxon>Rhizobium</taxon>
    </lineage>
</organism>
<dbReference type="GO" id="GO:0006261">
    <property type="term" value="P:DNA-templated DNA replication"/>
    <property type="evidence" value="ECO:0007669"/>
    <property type="project" value="TreeGrafter"/>
</dbReference>
<dbReference type="PANTHER" id="PTHR34388">
    <property type="entry name" value="DNA POLYMERASE III SUBUNIT DELTA"/>
    <property type="match status" value="1"/>
</dbReference>
<evidence type="ECO:0000256" key="3">
    <source>
        <dbReference type="ARBA" id="ARBA00022695"/>
    </source>
</evidence>
<keyword evidence="3 8" id="KW-0548">Nucleotidyltransferase</keyword>
<evidence type="ECO:0000256" key="7">
    <source>
        <dbReference type="ARBA" id="ARBA00049244"/>
    </source>
</evidence>
<keyword evidence="9" id="KW-1185">Reference proteome</keyword>
<dbReference type="SUPFAM" id="SSF48019">
    <property type="entry name" value="post-AAA+ oligomerization domain-like"/>
    <property type="match status" value="1"/>
</dbReference>
<evidence type="ECO:0000313" key="9">
    <source>
        <dbReference type="Proteomes" id="UP000519897"/>
    </source>
</evidence>
<dbReference type="InterPro" id="IPR008921">
    <property type="entry name" value="DNA_pol3_clamp-load_cplx_C"/>
</dbReference>
<dbReference type="EMBL" id="JACIEC010000007">
    <property type="protein sequence ID" value="MBB4145393.1"/>
    <property type="molecule type" value="Genomic_DNA"/>
</dbReference>
<keyword evidence="5" id="KW-0239">DNA-directed DNA polymerase</keyword>
<dbReference type="SUPFAM" id="SSF52540">
    <property type="entry name" value="P-loop containing nucleoside triphosphate hydrolases"/>
    <property type="match status" value="1"/>
</dbReference>
<dbReference type="RefSeq" id="WP_165133772.1">
    <property type="nucleotide sequence ID" value="NZ_CP049250.1"/>
</dbReference>
<keyword evidence="2 8" id="KW-0808">Transferase</keyword>
<proteinExistence type="inferred from homology"/>
<dbReference type="GO" id="GO:0003887">
    <property type="term" value="F:DNA-directed DNA polymerase activity"/>
    <property type="evidence" value="ECO:0007669"/>
    <property type="project" value="UniProtKB-KW"/>
</dbReference>
<dbReference type="AlphaFoldDB" id="A0A7W6PSB1"/>
<name>A0A7W6PSB1_9HYPH</name>
<comment type="similarity">
    <text evidence="6">Belongs to the DNA polymerase HolA subunit family.</text>
</comment>
<protein>
    <recommendedName>
        <fullName evidence="1">DNA-directed DNA polymerase</fullName>
        <ecNumber evidence="1">2.7.7.7</ecNumber>
    </recommendedName>
</protein>
<evidence type="ECO:0000256" key="2">
    <source>
        <dbReference type="ARBA" id="ARBA00022679"/>
    </source>
</evidence>
<dbReference type="PANTHER" id="PTHR34388:SF1">
    <property type="entry name" value="DNA POLYMERASE III SUBUNIT DELTA"/>
    <property type="match status" value="1"/>
</dbReference>
<dbReference type="GO" id="GO:0003677">
    <property type="term" value="F:DNA binding"/>
    <property type="evidence" value="ECO:0007669"/>
    <property type="project" value="InterPro"/>
</dbReference>
<evidence type="ECO:0000256" key="6">
    <source>
        <dbReference type="ARBA" id="ARBA00034754"/>
    </source>
</evidence>
<dbReference type="GO" id="GO:0009360">
    <property type="term" value="C:DNA polymerase III complex"/>
    <property type="evidence" value="ECO:0007669"/>
    <property type="project" value="TreeGrafter"/>
</dbReference>
<evidence type="ECO:0000256" key="1">
    <source>
        <dbReference type="ARBA" id="ARBA00012417"/>
    </source>
</evidence>
<evidence type="ECO:0000313" key="8">
    <source>
        <dbReference type="EMBL" id="MBB4145393.1"/>
    </source>
</evidence>
<dbReference type="Gene3D" id="1.20.272.10">
    <property type="match status" value="1"/>
</dbReference>
<keyword evidence="4" id="KW-0235">DNA replication</keyword>
<dbReference type="NCBIfam" id="TIGR01128">
    <property type="entry name" value="holA"/>
    <property type="match status" value="1"/>
</dbReference>